<dbReference type="AlphaFoldDB" id="A0A382NX03"/>
<organism evidence="2">
    <name type="scientific">marine metagenome</name>
    <dbReference type="NCBI Taxonomy" id="408172"/>
    <lineage>
        <taxon>unclassified sequences</taxon>
        <taxon>metagenomes</taxon>
        <taxon>ecological metagenomes</taxon>
    </lineage>
</organism>
<evidence type="ECO:0000313" key="2">
    <source>
        <dbReference type="EMBL" id="SVC65683.1"/>
    </source>
</evidence>
<reference evidence="2" key="1">
    <citation type="submission" date="2018-05" db="EMBL/GenBank/DDBJ databases">
        <authorList>
            <person name="Lanie J.A."/>
            <person name="Ng W.-L."/>
            <person name="Kazmierczak K.M."/>
            <person name="Andrzejewski T.M."/>
            <person name="Davidsen T.M."/>
            <person name="Wayne K.J."/>
            <person name="Tettelin H."/>
            <person name="Glass J.I."/>
            <person name="Rusch D."/>
            <person name="Podicherti R."/>
            <person name="Tsui H.-C.T."/>
            <person name="Winkler M.E."/>
        </authorList>
    </citation>
    <scope>NUCLEOTIDE SEQUENCE</scope>
</reference>
<evidence type="ECO:0000256" key="1">
    <source>
        <dbReference type="SAM" id="Phobius"/>
    </source>
</evidence>
<gene>
    <name evidence="2" type="ORF">METZ01_LOCUS318537</name>
</gene>
<keyword evidence="1" id="KW-0472">Membrane</keyword>
<proteinExistence type="predicted"/>
<feature type="non-terminal residue" evidence="2">
    <location>
        <position position="45"/>
    </location>
</feature>
<protein>
    <submittedName>
        <fullName evidence="2">Uncharacterized protein</fullName>
    </submittedName>
</protein>
<feature type="transmembrane region" description="Helical" evidence="1">
    <location>
        <begin position="7"/>
        <end position="40"/>
    </location>
</feature>
<accession>A0A382NX03</accession>
<sequence>MSRPINGLIAFVSVFLGAIFASGSFTLSTLIVAVSAFLVLSAGNA</sequence>
<keyword evidence="1" id="KW-1133">Transmembrane helix</keyword>
<name>A0A382NX03_9ZZZZ</name>
<dbReference type="EMBL" id="UINC01103363">
    <property type="protein sequence ID" value="SVC65683.1"/>
    <property type="molecule type" value="Genomic_DNA"/>
</dbReference>
<keyword evidence="1" id="KW-0812">Transmembrane</keyword>